<protein>
    <submittedName>
        <fullName evidence="3">Uncharacterized protein</fullName>
    </submittedName>
</protein>
<keyword evidence="4" id="KW-1185">Reference proteome</keyword>
<evidence type="ECO:0000256" key="1">
    <source>
        <dbReference type="SAM" id="MobiDB-lite"/>
    </source>
</evidence>
<feature type="compositionally biased region" description="Low complexity" evidence="1">
    <location>
        <begin position="117"/>
        <end position="140"/>
    </location>
</feature>
<dbReference type="OrthoDB" id="2545238at2759"/>
<keyword evidence="2" id="KW-0732">Signal</keyword>
<dbReference type="Proteomes" id="UP000324022">
    <property type="component" value="Unassembled WGS sequence"/>
</dbReference>
<dbReference type="AlphaFoldDB" id="A0A5C3DZM4"/>
<feature type="compositionally biased region" description="Low complexity" evidence="1">
    <location>
        <begin position="28"/>
        <end position="48"/>
    </location>
</feature>
<name>A0A5C3DZM4_9BASI</name>
<evidence type="ECO:0000313" key="4">
    <source>
        <dbReference type="Proteomes" id="UP000324022"/>
    </source>
</evidence>
<evidence type="ECO:0000256" key="2">
    <source>
        <dbReference type="SAM" id="SignalP"/>
    </source>
</evidence>
<feature type="chain" id="PRO_5022842118" evidence="2">
    <location>
        <begin position="24"/>
        <end position="242"/>
    </location>
</feature>
<gene>
    <name evidence="3" type="ORF">UTRI_01237</name>
</gene>
<evidence type="ECO:0000313" key="3">
    <source>
        <dbReference type="EMBL" id="SPO22559.1"/>
    </source>
</evidence>
<feature type="region of interest" description="Disordered" evidence="1">
    <location>
        <begin position="28"/>
        <end position="49"/>
    </location>
</feature>
<dbReference type="EMBL" id="OOIN01000004">
    <property type="protein sequence ID" value="SPO22559.1"/>
    <property type="molecule type" value="Genomic_DNA"/>
</dbReference>
<feature type="signal peptide" evidence="2">
    <location>
        <begin position="1"/>
        <end position="23"/>
    </location>
</feature>
<reference evidence="3 4" key="1">
    <citation type="submission" date="2018-03" db="EMBL/GenBank/DDBJ databases">
        <authorList>
            <person name="Guldener U."/>
        </authorList>
    </citation>
    <scope>NUCLEOTIDE SEQUENCE [LARGE SCALE GENOMIC DNA]</scope>
    <source>
        <strain evidence="3 4">NBRC100155</strain>
    </source>
</reference>
<proteinExistence type="predicted"/>
<organism evidence="3 4">
    <name type="scientific">Ustilago trichophora</name>
    <dbReference type="NCBI Taxonomy" id="86804"/>
    <lineage>
        <taxon>Eukaryota</taxon>
        <taxon>Fungi</taxon>
        <taxon>Dikarya</taxon>
        <taxon>Basidiomycota</taxon>
        <taxon>Ustilaginomycotina</taxon>
        <taxon>Ustilaginomycetes</taxon>
        <taxon>Ustilaginales</taxon>
        <taxon>Ustilaginaceae</taxon>
        <taxon>Ustilago</taxon>
    </lineage>
</organism>
<feature type="region of interest" description="Disordered" evidence="1">
    <location>
        <begin position="116"/>
        <end position="165"/>
    </location>
</feature>
<sequence>MMIPTSIIALAQLLTTVLSPSTSAPHSLLSSSSSHASSSSSHTTPSLAPFSSDLRVQWSGSLPPGNEDGMRAGASVSACTFAVGPPGPPAEALCSAFEAYCAAFRDEMRSRHIRTLKSASPFSSGSRSTPPSATSSSSQKAKAKTPKQARGSPGKQVEDADDNDPLHNVKFRSGCVGGAGVASDGTYLSGYTATCIVDGVDWVPYVFDSFLRKEFPEEGNGGEDGSLPIYSSFVGCQVPAHL</sequence>
<accession>A0A5C3DZM4</accession>